<dbReference type="Proteomes" id="UP000295515">
    <property type="component" value="Unassembled WGS sequence"/>
</dbReference>
<evidence type="ECO:0000313" key="3">
    <source>
        <dbReference type="Proteomes" id="UP000295515"/>
    </source>
</evidence>
<evidence type="ECO:0008006" key="4">
    <source>
        <dbReference type="Google" id="ProtNLM"/>
    </source>
</evidence>
<name>A0A4R3Z0R4_9FIRM</name>
<feature type="transmembrane region" description="Helical" evidence="1">
    <location>
        <begin position="7"/>
        <end position="25"/>
    </location>
</feature>
<keyword evidence="1" id="KW-1133">Transmembrane helix</keyword>
<keyword evidence="1" id="KW-0472">Membrane</keyword>
<dbReference type="GeneID" id="98915678"/>
<reference evidence="2 3" key="1">
    <citation type="submission" date="2019-03" db="EMBL/GenBank/DDBJ databases">
        <title>Genomic Encyclopedia of Type Strains, Phase IV (KMG-IV): sequencing the most valuable type-strain genomes for metagenomic binning, comparative biology and taxonomic classification.</title>
        <authorList>
            <person name="Goeker M."/>
        </authorList>
    </citation>
    <scope>NUCLEOTIDE SEQUENCE [LARGE SCALE GENOMIC DNA]</scope>
    <source>
        <strain evidence="2 3">DSM 29487</strain>
    </source>
</reference>
<gene>
    <name evidence="2" type="ORF">EDD60_11336</name>
</gene>
<comment type="caution">
    <text evidence="2">The sequence shown here is derived from an EMBL/GenBank/DDBJ whole genome shotgun (WGS) entry which is preliminary data.</text>
</comment>
<proteinExistence type="predicted"/>
<organism evidence="2 3">
    <name type="scientific">Longibaculum muris</name>
    <dbReference type="NCBI Taxonomy" id="1796628"/>
    <lineage>
        <taxon>Bacteria</taxon>
        <taxon>Bacillati</taxon>
        <taxon>Bacillota</taxon>
        <taxon>Erysipelotrichia</taxon>
        <taxon>Erysipelotrichales</taxon>
        <taxon>Coprobacillaceae</taxon>
        <taxon>Longibaculum</taxon>
    </lineage>
</organism>
<accession>A0A4R3Z0R4</accession>
<sequence length="119" mass="13797">MKFEYKIVIMGILFSCLCILLFTYGTTLGQKTMYVYQVGIYKEEKNKEDKLDELSKQGIKGYCYQKENQYYVLSMISENRQEIDTHASQVKGILKTYKVSKDTTVDILLQNLAKGVTHD</sequence>
<dbReference type="RefSeq" id="WP_066443360.1">
    <property type="nucleotide sequence ID" value="NZ_JANKBF010000013.1"/>
</dbReference>
<protein>
    <recommendedName>
        <fullName evidence="4">Sporulation related protein</fullName>
    </recommendedName>
</protein>
<evidence type="ECO:0000256" key="1">
    <source>
        <dbReference type="SAM" id="Phobius"/>
    </source>
</evidence>
<evidence type="ECO:0000313" key="2">
    <source>
        <dbReference type="EMBL" id="TCV98442.1"/>
    </source>
</evidence>
<dbReference type="EMBL" id="SMCQ01000013">
    <property type="protein sequence ID" value="TCV98442.1"/>
    <property type="molecule type" value="Genomic_DNA"/>
</dbReference>
<keyword evidence="3" id="KW-1185">Reference proteome</keyword>
<keyword evidence="1" id="KW-0812">Transmembrane</keyword>
<dbReference type="AlphaFoldDB" id="A0A4R3Z0R4"/>